<organism evidence="3 4">
    <name type="scientific">Sporisorium scitamineum</name>
    <dbReference type="NCBI Taxonomy" id="49012"/>
    <lineage>
        <taxon>Eukaryota</taxon>
        <taxon>Fungi</taxon>
        <taxon>Dikarya</taxon>
        <taxon>Basidiomycota</taxon>
        <taxon>Ustilaginomycotina</taxon>
        <taxon>Ustilaginomycetes</taxon>
        <taxon>Ustilaginales</taxon>
        <taxon>Ustilaginaceae</taxon>
        <taxon>Sporisorium</taxon>
    </lineage>
</organism>
<feature type="region of interest" description="Disordered" evidence="1">
    <location>
        <begin position="174"/>
        <end position="209"/>
    </location>
</feature>
<evidence type="ECO:0000313" key="2">
    <source>
        <dbReference type="EMBL" id="CDR88550.1"/>
    </source>
</evidence>
<feature type="compositionally biased region" description="Low complexity" evidence="1">
    <location>
        <begin position="174"/>
        <end position="183"/>
    </location>
</feature>
<protein>
    <submittedName>
        <fullName evidence="3">Uncharacterized protein</fullName>
    </submittedName>
</protein>
<dbReference type="EMBL" id="LK056678">
    <property type="protein sequence ID" value="CDR88550.1"/>
    <property type="molecule type" value="Genomic_DNA"/>
</dbReference>
<reference evidence="4" key="1">
    <citation type="submission" date="2014-06" db="EMBL/GenBank/DDBJ databases">
        <authorList>
            <person name="Berkman P.J."/>
        </authorList>
    </citation>
    <scope>NUCLEOTIDE SEQUENCE [LARGE SCALE GENOMIC DNA]</scope>
</reference>
<dbReference type="EMBL" id="CCFA01003323">
    <property type="protein sequence ID" value="CDS00994.1"/>
    <property type="molecule type" value="Genomic_DNA"/>
</dbReference>
<accession>A0A0F7S159</accession>
<name>A0A0F7S159_9BASI</name>
<evidence type="ECO:0000313" key="4">
    <source>
        <dbReference type="Proteomes" id="UP000242770"/>
    </source>
</evidence>
<dbReference type="InterPro" id="IPR014721">
    <property type="entry name" value="Ribsml_uS5_D2-typ_fold_subgr"/>
</dbReference>
<sequence>MILKQFPRHLVDGKGCIVETRLLPHWLPKPPHPSTHQLRHLRSPLYPAPFSSNKTVGEEEKREGSGRWEPIPLAQESSSVVEGVAVRPILRVFVLASKKRIHKRAVIRNRVRTRLVAALRTAIFRLQDANLDVERKLDLRRNAVMLVASPTAYAKDMEALVQEMDKALRRVAALPSPASSSAPRKFGNQSELNKTGPSPRTFSRKVKTV</sequence>
<reference evidence="2" key="3">
    <citation type="submission" date="2014-06" db="EMBL/GenBank/DDBJ databases">
        <authorList>
            <person name="Ju J."/>
            <person name="Zhang J."/>
        </authorList>
    </citation>
    <scope>NUCLEOTIDE SEQUENCE</scope>
    <source>
        <strain evidence="2">SscI8</strain>
    </source>
</reference>
<dbReference type="AlphaFoldDB" id="A0A0F7S159"/>
<keyword evidence="4" id="KW-1185">Reference proteome</keyword>
<dbReference type="Gene3D" id="3.30.230.10">
    <property type="match status" value="1"/>
</dbReference>
<evidence type="ECO:0000313" key="3">
    <source>
        <dbReference type="EMBL" id="CDS00994.1"/>
    </source>
</evidence>
<evidence type="ECO:0000256" key="1">
    <source>
        <dbReference type="SAM" id="MobiDB-lite"/>
    </source>
</evidence>
<proteinExistence type="predicted"/>
<feature type="compositionally biased region" description="Polar residues" evidence="1">
    <location>
        <begin position="187"/>
        <end position="201"/>
    </location>
</feature>
<reference evidence="3" key="2">
    <citation type="submission" date="2014-06" db="EMBL/GenBank/DDBJ databases">
        <authorList>
            <person name="Berkman J.Paul."/>
        </authorList>
    </citation>
    <scope>NUCLEOTIDE SEQUENCE [LARGE SCALE GENOMIC DNA]</scope>
</reference>
<gene>
    <name evidence="3" type="primary">SSCI55750.1</name>
    <name evidence="2" type="ORF">SPSC_04377</name>
</gene>
<dbReference type="Proteomes" id="UP000242770">
    <property type="component" value="Unassembled WGS sequence"/>
</dbReference>
<dbReference type="OrthoDB" id="3365574at2759"/>